<dbReference type="Pfam" id="PF00512">
    <property type="entry name" value="HisKA"/>
    <property type="match status" value="1"/>
</dbReference>
<evidence type="ECO:0000256" key="5">
    <source>
        <dbReference type="ARBA" id="ARBA00022553"/>
    </source>
</evidence>
<protein>
    <recommendedName>
        <fullName evidence="4">histidine kinase</fullName>
        <ecNumber evidence="4">2.7.13.3</ecNumber>
    </recommendedName>
</protein>
<evidence type="ECO:0000256" key="2">
    <source>
        <dbReference type="ARBA" id="ARBA00001968"/>
    </source>
</evidence>
<evidence type="ECO:0000256" key="8">
    <source>
        <dbReference type="ARBA" id="ARBA00023012"/>
    </source>
</evidence>
<keyword evidence="5" id="KW-0597">Phosphoprotein</keyword>
<sequence length="239" mass="25307">AATAASEESARRSEEKMRRFVADAGHELRTPLTTIRGFAELYRQGASSDTAMLMGRIESESRRMGLLVEDLLVLARLDAQRPLEQNPVDLLALAADAVHDARAVAPERTVELEVFDGPGTPEVLGDDARLRQVLGNLVTNALTHTPAGAHVTVRVGTAGPDAVLEVVDTGPGLNEADRARVFERFYRADASRARSSGGSGLGLSIVAALVTAHGGRVEVDSAPGAGSTFRVLIPRIPVE</sequence>
<dbReference type="Gene3D" id="1.10.287.130">
    <property type="match status" value="1"/>
</dbReference>
<dbReference type="SMART" id="SM00387">
    <property type="entry name" value="HATPase_c"/>
    <property type="match status" value="1"/>
</dbReference>
<evidence type="ECO:0000313" key="11">
    <source>
        <dbReference type="EMBL" id="KOS53226.1"/>
    </source>
</evidence>
<evidence type="ECO:0000256" key="3">
    <source>
        <dbReference type="ARBA" id="ARBA00004236"/>
    </source>
</evidence>
<evidence type="ECO:0000313" key="12">
    <source>
        <dbReference type="Proteomes" id="UP000037712"/>
    </source>
</evidence>
<organism evidence="11 12">
    <name type="scientific">Rhodococcus rhodochrous KG-21</name>
    <dbReference type="NCBI Taxonomy" id="1441923"/>
    <lineage>
        <taxon>Bacteria</taxon>
        <taxon>Bacillati</taxon>
        <taxon>Actinomycetota</taxon>
        <taxon>Actinomycetes</taxon>
        <taxon>Mycobacteriales</taxon>
        <taxon>Nocardiaceae</taxon>
        <taxon>Rhodococcus</taxon>
    </lineage>
</organism>
<reference evidence="12" key="2">
    <citation type="submission" date="2015-01" db="EMBL/GenBank/DDBJ databases">
        <title>Draft genome sequence of potential hydrocarbon metabolising strain of Rhodococcus rhodochrous.</title>
        <authorList>
            <person name="Aggarwal R.K."/>
            <person name="Dawar C."/>
        </authorList>
    </citation>
    <scope>NUCLEOTIDE SEQUENCE [LARGE SCALE GENOMIC DNA]</scope>
    <source>
        <strain evidence="12">KG-21</strain>
    </source>
</reference>
<keyword evidence="8" id="KW-0902">Two-component regulatory system</keyword>
<keyword evidence="11" id="KW-0067">ATP-binding</keyword>
<comment type="caution">
    <text evidence="11">The sequence shown here is derived from an EMBL/GenBank/DDBJ whole genome shotgun (WGS) entry which is preliminary data.</text>
</comment>
<dbReference type="GO" id="GO:0005886">
    <property type="term" value="C:plasma membrane"/>
    <property type="evidence" value="ECO:0007669"/>
    <property type="project" value="UniProtKB-SubCell"/>
</dbReference>
<dbReference type="EC" id="2.7.13.3" evidence="4"/>
<dbReference type="GO" id="GO:0005524">
    <property type="term" value="F:ATP binding"/>
    <property type="evidence" value="ECO:0007669"/>
    <property type="project" value="UniProtKB-KW"/>
</dbReference>
<dbReference type="InterPro" id="IPR003661">
    <property type="entry name" value="HisK_dim/P_dom"/>
</dbReference>
<comment type="cofactor">
    <cofactor evidence="2">
        <name>a divalent metal cation</name>
        <dbReference type="ChEBI" id="CHEBI:60240"/>
    </cofactor>
</comment>
<dbReference type="SUPFAM" id="SSF55874">
    <property type="entry name" value="ATPase domain of HSP90 chaperone/DNA topoisomerase II/histidine kinase"/>
    <property type="match status" value="1"/>
</dbReference>
<dbReference type="EMBL" id="AZYO01000141">
    <property type="protein sequence ID" value="KOS53226.1"/>
    <property type="molecule type" value="Genomic_DNA"/>
</dbReference>
<dbReference type="InterPro" id="IPR004358">
    <property type="entry name" value="Sig_transdc_His_kin-like_C"/>
</dbReference>
<dbReference type="PATRIC" id="fig|1441923.3.peg.5813"/>
<dbReference type="FunFam" id="3.30.565.10:FF:000006">
    <property type="entry name" value="Sensor histidine kinase WalK"/>
    <property type="match status" value="1"/>
</dbReference>
<dbReference type="GO" id="GO:0000155">
    <property type="term" value="F:phosphorelay sensor kinase activity"/>
    <property type="evidence" value="ECO:0007669"/>
    <property type="project" value="InterPro"/>
</dbReference>
<keyword evidence="7" id="KW-0418">Kinase</keyword>
<dbReference type="SMART" id="SM00388">
    <property type="entry name" value="HisKA"/>
    <property type="match status" value="1"/>
</dbReference>
<keyword evidence="9" id="KW-0472">Membrane</keyword>
<evidence type="ECO:0000256" key="6">
    <source>
        <dbReference type="ARBA" id="ARBA00022679"/>
    </source>
</evidence>
<dbReference type="RefSeq" id="WP_238586493.1">
    <property type="nucleotide sequence ID" value="NZ_AZYO01000141.1"/>
</dbReference>
<evidence type="ECO:0000256" key="1">
    <source>
        <dbReference type="ARBA" id="ARBA00000085"/>
    </source>
</evidence>
<feature type="domain" description="Histidine kinase" evidence="10">
    <location>
        <begin position="23"/>
        <end position="237"/>
    </location>
</feature>
<dbReference type="Proteomes" id="UP000037712">
    <property type="component" value="Unassembled WGS sequence"/>
</dbReference>
<dbReference type="CDD" id="cd00082">
    <property type="entry name" value="HisKA"/>
    <property type="match status" value="1"/>
</dbReference>
<keyword evidence="11" id="KW-0547">Nucleotide-binding</keyword>
<gene>
    <name evidence="11" type="ORF">Z051_26680</name>
</gene>
<dbReference type="InterPro" id="IPR005467">
    <property type="entry name" value="His_kinase_dom"/>
</dbReference>
<feature type="non-terminal residue" evidence="11">
    <location>
        <position position="1"/>
    </location>
</feature>
<evidence type="ECO:0000256" key="4">
    <source>
        <dbReference type="ARBA" id="ARBA00012438"/>
    </source>
</evidence>
<name>A0A0M8PBT7_RHORH</name>
<dbReference type="Gene3D" id="3.30.565.10">
    <property type="entry name" value="Histidine kinase-like ATPase, C-terminal domain"/>
    <property type="match status" value="1"/>
</dbReference>
<dbReference type="SUPFAM" id="SSF47384">
    <property type="entry name" value="Homodimeric domain of signal transducing histidine kinase"/>
    <property type="match status" value="1"/>
</dbReference>
<dbReference type="PROSITE" id="PS50109">
    <property type="entry name" value="HIS_KIN"/>
    <property type="match status" value="1"/>
</dbReference>
<comment type="subcellular location">
    <subcellularLocation>
        <location evidence="3">Cell membrane</location>
    </subcellularLocation>
</comment>
<evidence type="ECO:0000259" key="10">
    <source>
        <dbReference type="PROSITE" id="PS50109"/>
    </source>
</evidence>
<reference evidence="11 12" key="1">
    <citation type="journal article" date="2015" name="Genome Announc.">
        <title>Draft Genome Sequence of Rhodococcus rhodochrous Strain KG-21, a Soil Isolate from Oil Fields of Krishna-Godavari Basin, India.</title>
        <authorList>
            <person name="Dawar C."/>
            <person name="Aggarwal R.K."/>
        </authorList>
    </citation>
    <scope>NUCLEOTIDE SEQUENCE [LARGE SCALE GENOMIC DNA]</scope>
    <source>
        <strain evidence="11 12">KG-21</strain>
    </source>
</reference>
<dbReference type="CDD" id="cd00075">
    <property type="entry name" value="HATPase"/>
    <property type="match status" value="1"/>
</dbReference>
<dbReference type="PANTHER" id="PTHR43711:SF1">
    <property type="entry name" value="HISTIDINE KINASE 1"/>
    <property type="match status" value="1"/>
</dbReference>
<dbReference type="InterPro" id="IPR003594">
    <property type="entry name" value="HATPase_dom"/>
</dbReference>
<dbReference type="Pfam" id="PF02518">
    <property type="entry name" value="HATPase_c"/>
    <property type="match status" value="1"/>
</dbReference>
<dbReference type="GO" id="GO:0005509">
    <property type="term" value="F:calcium ion binding"/>
    <property type="evidence" value="ECO:0007669"/>
    <property type="project" value="UniProtKB-ARBA"/>
</dbReference>
<dbReference type="InterPro" id="IPR036890">
    <property type="entry name" value="HATPase_C_sf"/>
</dbReference>
<evidence type="ECO:0000256" key="7">
    <source>
        <dbReference type="ARBA" id="ARBA00022777"/>
    </source>
</evidence>
<dbReference type="AlphaFoldDB" id="A0A0M8PBT7"/>
<dbReference type="PANTHER" id="PTHR43711">
    <property type="entry name" value="TWO-COMPONENT HISTIDINE KINASE"/>
    <property type="match status" value="1"/>
</dbReference>
<dbReference type="InterPro" id="IPR050736">
    <property type="entry name" value="Sensor_HK_Regulatory"/>
</dbReference>
<dbReference type="InterPro" id="IPR036097">
    <property type="entry name" value="HisK_dim/P_sf"/>
</dbReference>
<accession>A0A0M8PBT7</accession>
<dbReference type="PRINTS" id="PR00344">
    <property type="entry name" value="BCTRLSENSOR"/>
</dbReference>
<proteinExistence type="predicted"/>
<dbReference type="FunFam" id="1.10.287.130:FF:000001">
    <property type="entry name" value="Two-component sensor histidine kinase"/>
    <property type="match status" value="1"/>
</dbReference>
<evidence type="ECO:0000256" key="9">
    <source>
        <dbReference type="ARBA" id="ARBA00023136"/>
    </source>
</evidence>
<comment type="catalytic activity">
    <reaction evidence="1">
        <text>ATP + protein L-histidine = ADP + protein N-phospho-L-histidine.</text>
        <dbReference type="EC" id="2.7.13.3"/>
    </reaction>
</comment>
<keyword evidence="6" id="KW-0808">Transferase</keyword>